<name>A0A7T6XMV8_PENDI</name>
<dbReference type="VEuPathDB" id="FungiDB:PDIP_59790"/>
<evidence type="ECO:0000313" key="1">
    <source>
        <dbReference type="EMBL" id="QQK44163.1"/>
    </source>
</evidence>
<gene>
    <name evidence="1" type="ORF">Pdw03_8064</name>
</gene>
<dbReference type="GeneID" id="26234295"/>
<organism evidence="1 2">
    <name type="scientific">Penicillium digitatum</name>
    <name type="common">Green mold</name>
    <dbReference type="NCBI Taxonomy" id="36651"/>
    <lineage>
        <taxon>Eukaryota</taxon>
        <taxon>Fungi</taxon>
        <taxon>Dikarya</taxon>
        <taxon>Ascomycota</taxon>
        <taxon>Pezizomycotina</taxon>
        <taxon>Eurotiomycetes</taxon>
        <taxon>Eurotiomycetidae</taxon>
        <taxon>Eurotiales</taxon>
        <taxon>Aspergillaceae</taxon>
        <taxon>Penicillium</taxon>
    </lineage>
</organism>
<proteinExistence type="predicted"/>
<dbReference type="KEGG" id="pdp:PDIP_59790"/>
<dbReference type="RefSeq" id="XP_014533205.2">
    <property type="nucleotide sequence ID" value="XM_014677719.2"/>
</dbReference>
<dbReference type="EMBL" id="CP060776">
    <property type="protein sequence ID" value="QQK44163.1"/>
    <property type="molecule type" value="Genomic_DNA"/>
</dbReference>
<evidence type="ECO:0000313" key="2">
    <source>
        <dbReference type="Proteomes" id="UP000595662"/>
    </source>
</evidence>
<dbReference type="Proteomes" id="UP000595662">
    <property type="component" value="Chromosome 3"/>
</dbReference>
<protein>
    <submittedName>
        <fullName evidence="1">Uncharacterized protein</fullName>
    </submittedName>
</protein>
<accession>A0A7T6XMV8</accession>
<dbReference type="AlphaFoldDB" id="A0A7T6XMV8"/>
<sequence length="217" mass="24177">MVKPVRQRPPRKPLTTTQAWTKVETTAYRLGAAEYLGNKDSNRISKAFLLLNHPPQSTSHRKYRLFLLRKEICGPQGLRLCAVALGHDHIRDTSNGHRDALLDKLGEMRHQPLIKNSSFRSDDTQEDGPLNEQMNQAKQIAPGDDYGCSPCSNSNGTTTPRSLLINNAEADRSIASVGELRNCKVHSTVPYCHADQYFTPVSNIPQNEGQDDILSSN</sequence>
<reference evidence="1 2" key="1">
    <citation type="submission" date="2020-08" db="EMBL/GenBank/DDBJ databases">
        <title>The completed genome sequence of the pathogenic ascomycete fungus Penicillium digitatum.</title>
        <authorList>
            <person name="Wang M."/>
        </authorList>
    </citation>
    <scope>NUCLEOTIDE SEQUENCE [LARGE SCALE GENOMIC DNA]</scope>
    <source>
        <strain evidence="1 2">PdW03</strain>
    </source>
</reference>